<comment type="caution">
    <text evidence="2">The sequence shown here is derived from an EMBL/GenBank/DDBJ whole genome shotgun (WGS) entry which is preliminary data.</text>
</comment>
<evidence type="ECO:0000313" key="2">
    <source>
        <dbReference type="EMBL" id="GFH09352.1"/>
    </source>
</evidence>
<reference evidence="2 3" key="1">
    <citation type="submission" date="2020-02" db="EMBL/GenBank/DDBJ databases">
        <title>Draft genome sequence of Haematococcus lacustris strain NIES-144.</title>
        <authorList>
            <person name="Morimoto D."/>
            <person name="Nakagawa S."/>
            <person name="Yoshida T."/>
            <person name="Sawayama S."/>
        </authorList>
    </citation>
    <scope>NUCLEOTIDE SEQUENCE [LARGE SCALE GENOMIC DNA]</scope>
    <source>
        <strain evidence="2 3">NIES-144</strain>
    </source>
</reference>
<proteinExistence type="predicted"/>
<evidence type="ECO:0000313" key="3">
    <source>
        <dbReference type="Proteomes" id="UP000485058"/>
    </source>
</evidence>
<accession>A0A699Z1U5</accession>
<dbReference type="EMBL" id="BLLF01000227">
    <property type="protein sequence ID" value="GFH09352.1"/>
    <property type="molecule type" value="Genomic_DNA"/>
</dbReference>
<name>A0A699Z1U5_HAELA</name>
<gene>
    <name evidence="2" type="ORF">HaLaN_04472</name>
</gene>
<feature type="region of interest" description="Disordered" evidence="1">
    <location>
        <begin position="1"/>
        <end position="23"/>
    </location>
</feature>
<protein>
    <submittedName>
        <fullName evidence="2">Uncharacterized protein</fullName>
    </submittedName>
</protein>
<organism evidence="2 3">
    <name type="scientific">Haematococcus lacustris</name>
    <name type="common">Green alga</name>
    <name type="synonym">Haematococcus pluvialis</name>
    <dbReference type="NCBI Taxonomy" id="44745"/>
    <lineage>
        <taxon>Eukaryota</taxon>
        <taxon>Viridiplantae</taxon>
        <taxon>Chlorophyta</taxon>
        <taxon>core chlorophytes</taxon>
        <taxon>Chlorophyceae</taxon>
        <taxon>CS clade</taxon>
        <taxon>Chlamydomonadales</taxon>
        <taxon>Haematococcaceae</taxon>
        <taxon>Haematococcus</taxon>
    </lineage>
</organism>
<keyword evidence="3" id="KW-1185">Reference proteome</keyword>
<evidence type="ECO:0000256" key="1">
    <source>
        <dbReference type="SAM" id="MobiDB-lite"/>
    </source>
</evidence>
<dbReference type="AlphaFoldDB" id="A0A699Z1U5"/>
<dbReference type="Proteomes" id="UP000485058">
    <property type="component" value="Unassembled WGS sequence"/>
</dbReference>
<sequence length="61" mass="6315">MEHEARKQASAVLPRATGHPSHPRLCAPCARTNPGIPPGKCVVVGTSEGLHATARPLADPV</sequence>